<protein>
    <submittedName>
        <fullName evidence="1">Uncharacterized protein</fullName>
    </submittedName>
</protein>
<dbReference type="Proteomes" id="UP000004892">
    <property type="component" value="Unassembled WGS sequence"/>
</dbReference>
<dbReference type="HOGENOM" id="CLU_3202735_0_0_10"/>
<sequence length="45" mass="4892">MEKSGVSGIGYRILITIFIPDEFNTIENGEKTDTTLESASIGVPF</sequence>
<evidence type="ECO:0000313" key="2">
    <source>
        <dbReference type="Proteomes" id="UP000004892"/>
    </source>
</evidence>
<gene>
    <name evidence="1" type="ORF">HMPREF9449_01236</name>
</gene>
<dbReference type="STRING" id="742817.HMPREF9449_01236"/>
<name>H1DG50_9BACT</name>
<dbReference type="AlphaFoldDB" id="H1DG50"/>
<dbReference type="PATRIC" id="fig|742817.3.peg.1312"/>
<proteinExistence type="predicted"/>
<evidence type="ECO:0000313" key="1">
    <source>
        <dbReference type="EMBL" id="EHP48162.1"/>
    </source>
</evidence>
<keyword evidence="2" id="KW-1185">Reference proteome</keyword>
<organism evidence="1 2">
    <name type="scientific">Odoribacter laneus YIT 12061</name>
    <dbReference type="NCBI Taxonomy" id="742817"/>
    <lineage>
        <taxon>Bacteria</taxon>
        <taxon>Pseudomonadati</taxon>
        <taxon>Bacteroidota</taxon>
        <taxon>Bacteroidia</taxon>
        <taxon>Bacteroidales</taxon>
        <taxon>Odoribacteraceae</taxon>
        <taxon>Odoribacter</taxon>
    </lineage>
</organism>
<comment type="caution">
    <text evidence="1">The sequence shown here is derived from an EMBL/GenBank/DDBJ whole genome shotgun (WGS) entry which is preliminary data.</text>
</comment>
<dbReference type="EMBL" id="ADMC01000018">
    <property type="protein sequence ID" value="EHP48162.1"/>
    <property type="molecule type" value="Genomic_DNA"/>
</dbReference>
<accession>H1DG50</accession>
<reference evidence="1 2" key="1">
    <citation type="submission" date="2012-01" db="EMBL/GenBank/DDBJ databases">
        <title>The Genome Sequence of Odoribacter laneus YIT 12061.</title>
        <authorList>
            <consortium name="The Broad Institute Genome Sequencing Platform"/>
            <person name="Earl A."/>
            <person name="Ward D."/>
            <person name="Feldgarden M."/>
            <person name="Gevers D."/>
            <person name="Morotomi M."/>
            <person name="Young S.K."/>
            <person name="Zeng Q."/>
            <person name="Gargeya S."/>
            <person name="Fitzgerald M."/>
            <person name="Haas B."/>
            <person name="Abouelleil A."/>
            <person name="Alvarado L."/>
            <person name="Arachchi H.M."/>
            <person name="Berlin A."/>
            <person name="Chapman S.B."/>
            <person name="Gearin G."/>
            <person name="Goldberg J."/>
            <person name="Griggs A."/>
            <person name="Gujja S."/>
            <person name="Hansen M."/>
            <person name="Heiman D."/>
            <person name="Howarth C."/>
            <person name="Larimer J."/>
            <person name="Lui A."/>
            <person name="MacDonald P.J.P."/>
            <person name="McCowen C."/>
            <person name="Montmayeur A."/>
            <person name="Murphy C."/>
            <person name="Neiman D."/>
            <person name="Pearson M."/>
            <person name="Priest M."/>
            <person name="Roberts A."/>
            <person name="Saif S."/>
            <person name="Shea T."/>
            <person name="Sisk P."/>
            <person name="Stolte C."/>
            <person name="Sykes S."/>
            <person name="Wortman J."/>
            <person name="Nusbaum C."/>
            <person name="Birren B."/>
        </authorList>
    </citation>
    <scope>NUCLEOTIDE SEQUENCE [LARGE SCALE GENOMIC DNA]</scope>
    <source>
        <strain evidence="1 2">YIT 12061</strain>
    </source>
</reference>